<feature type="compositionally biased region" description="Polar residues" evidence="1">
    <location>
        <begin position="1"/>
        <end position="14"/>
    </location>
</feature>
<dbReference type="PROSITE" id="PS00028">
    <property type="entry name" value="ZINC_FINGER_C2H2_1"/>
    <property type="match status" value="1"/>
</dbReference>
<feature type="compositionally biased region" description="Polar residues" evidence="1">
    <location>
        <begin position="936"/>
        <end position="946"/>
    </location>
</feature>
<dbReference type="Proteomes" id="UP000247810">
    <property type="component" value="Unassembled WGS sequence"/>
</dbReference>
<proteinExistence type="predicted"/>
<feature type="compositionally biased region" description="Polar residues" evidence="1">
    <location>
        <begin position="195"/>
        <end position="204"/>
    </location>
</feature>
<feature type="region of interest" description="Disordered" evidence="1">
    <location>
        <begin position="519"/>
        <end position="594"/>
    </location>
</feature>
<feature type="domain" description="C2H2-type" evidence="2">
    <location>
        <begin position="901"/>
        <end position="924"/>
    </location>
</feature>
<feature type="compositionally biased region" description="Low complexity" evidence="1">
    <location>
        <begin position="616"/>
        <end position="631"/>
    </location>
</feature>
<protein>
    <recommendedName>
        <fullName evidence="2">C2H2-type domain-containing protein</fullName>
    </recommendedName>
</protein>
<feature type="compositionally biased region" description="Basic and acidic residues" evidence="1">
    <location>
        <begin position="566"/>
        <end position="582"/>
    </location>
</feature>
<feature type="compositionally biased region" description="Polar residues" evidence="1">
    <location>
        <begin position="1173"/>
        <end position="1199"/>
    </location>
</feature>
<feature type="region of interest" description="Disordered" evidence="1">
    <location>
        <begin position="927"/>
        <end position="960"/>
    </location>
</feature>
<dbReference type="SMART" id="SM00355">
    <property type="entry name" value="ZnF_C2H2"/>
    <property type="match status" value="3"/>
</dbReference>
<feature type="region of interest" description="Disordered" evidence="1">
    <location>
        <begin position="1"/>
        <end position="103"/>
    </location>
</feature>
<gene>
    <name evidence="3" type="ORF">BO71DRAFT_192633</name>
</gene>
<sequence>MSTLSPQLVRNESPTDMAFYDPNYHDPYLSAPLDPDEASFKSSAIRLTPVNGDDQSSRNSSSPLNLHTHSDITGHNHEGQASSYSEFLSPTEDFSSDMSAHTSPSADILSAGFSMDLDIGSSGLQHDNGMALGIQDITMEALGPKSSDMPSPTAMQHSRPASLDPNNNLGLPPSASTIGRPSQPRTLSRPPQGLSLITSPPSDNLSVIAVPDSARARSPIVKIESYSRGDSPVRDPSETGRRRSLSSTHLSPNDMTSESDGDGMDDEHQGFCPNYSVPRAYDGSWVPNIATGHAGVEPSSRDDTYVPSPNDMETRRRMDEKNADIQSWSVSVSAANSEAGDDEPFIPRGHNRHMGGRRRAKSAGDPSLQQDYFTLKTRLLEPAIPGPGLLLHESSDEEISDDGSEGVGSRSNSPAVSVNEAMWAQRDTEIAPSLEQPGPEDLEPSPHQFLGAPPWRDSAHDPSPRTTRVQPSSSSAAMMEYQRRAKDIDTASRSATWGTRNLNDAEVNSIIGPGGSFESLTISNDKTNQHERRSSLRKFLHRKPSSNLKRRLSDLSIIPPSTDGVGKGDEVKSPPVRKDSFPHRLTLGRSRSPSLNTSSAVIAIAGQMAAIGGKDSLRAASPSSASGPWPSLKGRGRSRSELPRASAPGLIDLMTSHGGPPVPTIAYSPRPTDHHESLQKTPSKDRAVGNADDEDDDLVDEKGLVMQFPVPSHLPVPTLEGFKNQITQLNPRLPPALIDRFAHEQLRRYRKLVEGKQAHIHAVGQKKCASGNFCFALGGEAKSLAPRASPEAVNTQFHIPGHGEADDDPQKLGESAVTAAQFPPGVPLPPVKRLPAEFECPVCFQVKKFQKPSDWTKHVHEDVQPFTCTFPNCSDPKSFKRKADWVRHESERHRQLEWWTCTVPDCHHTCYRKDNFVQHLVREHKMPEPKFKKSKNQGSASRNAGDSISPEMQEEANREREIEQLWDLVERCRHDTAKGPKDEPCRFCGNVCSSWKKLTVHLAKHMEQIAMPVLALVNERDLSSNEGTSPDGKTGPASNPGSLMPEATRFMPRLDGGEGTQAVSMNPTQAPYASSNAERSEGPIASFNGSNPPTLLTMPGGWISAEPEPMDAYDDAPAMRPLSTLPGGPVDQTRLMPMHQNSVTYPPPFNAGPRQRVSHQNLGGLQDPYGFSMSPTEMQPPYDQQGSVYVSPSAENHYSYQGLMPQGRPYVPGGYREQP</sequence>
<organism evidence="3 4">
    <name type="scientific">Aspergillus ellipticus CBS 707.79</name>
    <dbReference type="NCBI Taxonomy" id="1448320"/>
    <lineage>
        <taxon>Eukaryota</taxon>
        <taxon>Fungi</taxon>
        <taxon>Dikarya</taxon>
        <taxon>Ascomycota</taxon>
        <taxon>Pezizomycotina</taxon>
        <taxon>Eurotiomycetes</taxon>
        <taxon>Eurotiomycetidae</taxon>
        <taxon>Eurotiales</taxon>
        <taxon>Aspergillaceae</taxon>
        <taxon>Aspergillus</taxon>
        <taxon>Aspergillus subgen. Circumdati</taxon>
    </lineage>
</organism>
<dbReference type="OrthoDB" id="5315052at2759"/>
<feature type="region of interest" description="Disordered" evidence="1">
    <location>
        <begin position="432"/>
        <end position="477"/>
    </location>
</feature>
<feature type="compositionally biased region" description="Basic residues" evidence="1">
    <location>
        <begin position="349"/>
        <end position="361"/>
    </location>
</feature>
<evidence type="ECO:0000256" key="1">
    <source>
        <dbReference type="SAM" id="MobiDB-lite"/>
    </source>
</evidence>
<dbReference type="InterPro" id="IPR013087">
    <property type="entry name" value="Znf_C2H2_type"/>
</dbReference>
<feature type="compositionally biased region" description="Basic and acidic residues" evidence="1">
    <location>
        <begin position="68"/>
        <end position="78"/>
    </location>
</feature>
<dbReference type="PANTHER" id="PTHR35391:SF3">
    <property type="entry name" value="FINGER DOMAIN PROTEIN, PUTATIVE (AFU_ORTHOLOGUE AFUA_8G04300)-RELATED"/>
    <property type="match status" value="1"/>
</dbReference>
<keyword evidence="4" id="KW-1185">Reference proteome</keyword>
<feature type="compositionally biased region" description="Polar residues" evidence="1">
    <location>
        <begin position="1061"/>
        <end position="1077"/>
    </location>
</feature>
<dbReference type="AlphaFoldDB" id="A0A319DPL9"/>
<name>A0A319DPL9_9EURO</name>
<feature type="compositionally biased region" description="Polar residues" evidence="1">
    <location>
        <begin position="79"/>
        <end position="103"/>
    </location>
</feature>
<feature type="region of interest" description="Disordered" evidence="1">
    <location>
        <begin position="616"/>
        <end position="695"/>
    </location>
</feature>
<dbReference type="PANTHER" id="PTHR35391">
    <property type="entry name" value="C2H2-TYPE DOMAIN-CONTAINING PROTEIN-RELATED"/>
    <property type="match status" value="1"/>
</dbReference>
<feature type="compositionally biased region" description="Basic residues" evidence="1">
    <location>
        <begin position="535"/>
        <end position="550"/>
    </location>
</feature>
<accession>A0A319DPL9</accession>
<feature type="region of interest" description="Disordered" evidence="1">
    <location>
        <begin position="1022"/>
        <end position="1093"/>
    </location>
</feature>
<feature type="compositionally biased region" description="Polar residues" evidence="1">
    <location>
        <begin position="53"/>
        <end position="67"/>
    </location>
</feature>
<feature type="region of interest" description="Disordered" evidence="1">
    <location>
        <begin position="292"/>
        <end position="312"/>
    </location>
</feature>
<dbReference type="InterPro" id="IPR058925">
    <property type="entry name" value="zf-C2H2_AcuF"/>
</dbReference>
<feature type="region of interest" description="Disordered" evidence="1">
    <location>
        <begin position="221"/>
        <end position="275"/>
    </location>
</feature>
<feature type="region of interest" description="Disordered" evidence="1">
    <location>
        <begin position="1153"/>
        <end position="1219"/>
    </location>
</feature>
<feature type="region of interest" description="Disordered" evidence="1">
    <location>
        <begin position="142"/>
        <end position="204"/>
    </location>
</feature>
<evidence type="ECO:0000313" key="3">
    <source>
        <dbReference type="EMBL" id="PYH99516.1"/>
    </source>
</evidence>
<feature type="compositionally biased region" description="Polar residues" evidence="1">
    <location>
        <begin position="464"/>
        <end position="476"/>
    </location>
</feature>
<feature type="compositionally biased region" description="Acidic residues" evidence="1">
    <location>
        <begin position="395"/>
        <end position="404"/>
    </location>
</feature>
<dbReference type="STRING" id="1448320.A0A319DPL9"/>
<evidence type="ECO:0000259" key="2">
    <source>
        <dbReference type="PROSITE" id="PS00028"/>
    </source>
</evidence>
<dbReference type="VEuPathDB" id="FungiDB:BO71DRAFT_192633"/>
<dbReference type="Pfam" id="PF26082">
    <property type="entry name" value="zf-C2H2_AcuF"/>
    <property type="match status" value="1"/>
</dbReference>
<feature type="region of interest" description="Disordered" evidence="1">
    <location>
        <begin position="386"/>
        <end position="417"/>
    </location>
</feature>
<feature type="region of interest" description="Disordered" evidence="1">
    <location>
        <begin position="331"/>
        <end position="368"/>
    </location>
</feature>
<feature type="compositionally biased region" description="Basic and acidic residues" evidence="1">
    <location>
        <begin position="671"/>
        <end position="687"/>
    </location>
</feature>
<feature type="compositionally biased region" description="Polar residues" evidence="1">
    <location>
        <begin position="245"/>
        <end position="256"/>
    </location>
</feature>
<dbReference type="EMBL" id="KZ825801">
    <property type="protein sequence ID" value="PYH99516.1"/>
    <property type="molecule type" value="Genomic_DNA"/>
</dbReference>
<feature type="compositionally biased region" description="Basic and acidic residues" evidence="1">
    <location>
        <begin position="225"/>
        <end position="241"/>
    </location>
</feature>
<evidence type="ECO:0000313" key="4">
    <source>
        <dbReference type="Proteomes" id="UP000247810"/>
    </source>
</evidence>
<reference evidence="3 4" key="1">
    <citation type="submission" date="2018-02" db="EMBL/GenBank/DDBJ databases">
        <title>The genomes of Aspergillus section Nigri reveals drivers in fungal speciation.</title>
        <authorList>
            <consortium name="DOE Joint Genome Institute"/>
            <person name="Vesth T.C."/>
            <person name="Nybo J."/>
            <person name="Theobald S."/>
            <person name="Brandl J."/>
            <person name="Frisvad J.C."/>
            <person name="Nielsen K.F."/>
            <person name="Lyhne E.K."/>
            <person name="Kogle M.E."/>
            <person name="Kuo A."/>
            <person name="Riley R."/>
            <person name="Clum A."/>
            <person name="Nolan M."/>
            <person name="Lipzen A."/>
            <person name="Salamov A."/>
            <person name="Henrissat B."/>
            <person name="Wiebenga A."/>
            <person name="De vries R.P."/>
            <person name="Grigoriev I.V."/>
            <person name="Mortensen U.H."/>
            <person name="Andersen M.R."/>
            <person name="Baker S.E."/>
        </authorList>
    </citation>
    <scope>NUCLEOTIDE SEQUENCE [LARGE SCALE GENOMIC DNA]</scope>
    <source>
        <strain evidence="3 4">CBS 707.79</strain>
    </source>
</reference>
<feature type="compositionally biased region" description="Polar residues" evidence="1">
    <location>
        <begin position="164"/>
        <end position="186"/>
    </location>
</feature>